<evidence type="ECO:0000313" key="1">
    <source>
        <dbReference type="EMBL" id="KAG0427588.1"/>
    </source>
</evidence>
<comment type="caution">
    <text evidence="1">The sequence shown here is derived from an EMBL/GenBank/DDBJ whole genome shotgun (WGS) entry which is preliminary data.</text>
</comment>
<reference evidence="1 2" key="1">
    <citation type="journal article" date="2020" name="Cell">
        <title>Large-Scale Comparative Analyses of Tick Genomes Elucidate Their Genetic Diversity and Vector Capacities.</title>
        <authorList>
            <consortium name="Tick Genome and Microbiome Consortium (TIGMIC)"/>
            <person name="Jia N."/>
            <person name="Wang J."/>
            <person name="Shi W."/>
            <person name="Du L."/>
            <person name="Sun Y."/>
            <person name="Zhan W."/>
            <person name="Jiang J.F."/>
            <person name="Wang Q."/>
            <person name="Zhang B."/>
            <person name="Ji P."/>
            <person name="Bell-Sakyi L."/>
            <person name="Cui X.M."/>
            <person name="Yuan T.T."/>
            <person name="Jiang B.G."/>
            <person name="Yang W.F."/>
            <person name="Lam T.T."/>
            <person name="Chang Q.C."/>
            <person name="Ding S.J."/>
            <person name="Wang X.J."/>
            <person name="Zhu J.G."/>
            <person name="Ruan X.D."/>
            <person name="Zhao L."/>
            <person name="Wei J.T."/>
            <person name="Ye R.Z."/>
            <person name="Que T.C."/>
            <person name="Du C.H."/>
            <person name="Zhou Y.H."/>
            <person name="Cheng J.X."/>
            <person name="Dai P.F."/>
            <person name="Guo W.B."/>
            <person name="Han X.H."/>
            <person name="Huang E.J."/>
            <person name="Li L.F."/>
            <person name="Wei W."/>
            <person name="Gao Y.C."/>
            <person name="Liu J.Z."/>
            <person name="Shao H.Z."/>
            <person name="Wang X."/>
            <person name="Wang C.C."/>
            <person name="Yang T.C."/>
            <person name="Huo Q.B."/>
            <person name="Li W."/>
            <person name="Chen H.Y."/>
            <person name="Chen S.E."/>
            <person name="Zhou L.G."/>
            <person name="Ni X.B."/>
            <person name="Tian J.H."/>
            <person name="Sheng Y."/>
            <person name="Liu T."/>
            <person name="Pan Y.S."/>
            <person name="Xia L.Y."/>
            <person name="Li J."/>
            <person name="Zhao F."/>
            <person name="Cao W.C."/>
        </authorList>
    </citation>
    <scope>NUCLEOTIDE SEQUENCE [LARGE SCALE GENOMIC DNA]</scope>
    <source>
        <strain evidence="1">Iper-2018</strain>
    </source>
</reference>
<keyword evidence="2" id="KW-1185">Reference proteome</keyword>
<dbReference type="EMBL" id="JABSTQ010009610">
    <property type="protein sequence ID" value="KAG0427588.1"/>
    <property type="molecule type" value="Genomic_DNA"/>
</dbReference>
<organism evidence="1 2">
    <name type="scientific">Ixodes persulcatus</name>
    <name type="common">Taiga tick</name>
    <dbReference type="NCBI Taxonomy" id="34615"/>
    <lineage>
        <taxon>Eukaryota</taxon>
        <taxon>Metazoa</taxon>
        <taxon>Ecdysozoa</taxon>
        <taxon>Arthropoda</taxon>
        <taxon>Chelicerata</taxon>
        <taxon>Arachnida</taxon>
        <taxon>Acari</taxon>
        <taxon>Parasitiformes</taxon>
        <taxon>Ixodida</taxon>
        <taxon>Ixodoidea</taxon>
        <taxon>Ixodidae</taxon>
        <taxon>Ixodinae</taxon>
        <taxon>Ixodes</taxon>
    </lineage>
</organism>
<evidence type="ECO:0000313" key="2">
    <source>
        <dbReference type="Proteomes" id="UP000805193"/>
    </source>
</evidence>
<accession>A0AC60Q1W8</accession>
<name>A0AC60Q1W8_IXOPE</name>
<proteinExistence type="predicted"/>
<dbReference type="Proteomes" id="UP000805193">
    <property type="component" value="Unassembled WGS sequence"/>
</dbReference>
<sequence length="179" mass="19490">MAGTLQVEFDPAWSFEVTDPERPYGGSFGKRGQLPRWDTQHRLEVRSRGTHWSLLRRRCPKCGVLLIHEDQHRLSLLHATRVAVRDAARAAAFRPLTDEDTGDTLAVLGPEDAAQGSRTVEIELLEQLNLGPASPWRGVVWAAPQGSCSSDDSGTSEERLVGGGEIVGEGSGKHGINKT</sequence>
<protein>
    <submittedName>
        <fullName evidence="1">Uncharacterized protein</fullName>
    </submittedName>
</protein>
<gene>
    <name evidence="1" type="ORF">HPB47_025368</name>
</gene>